<dbReference type="NCBIfam" id="TIGR01764">
    <property type="entry name" value="excise"/>
    <property type="match status" value="1"/>
</dbReference>
<accession>A0ABV4UA11</accession>
<proteinExistence type="predicted"/>
<dbReference type="Pfam" id="PF12728">
    <property type="entry name" value="HTH_17"/>
    <property type="match status" value="1"/>
</dbReference>
<organism evidence="2 3">
    <name type="scientific">Natronomicrosphaera hydrolytica</name>
    <dbReference type="NCBI Taxonomy" id="3242702"/>
    <lineage>
        <taxon>Bacteria</taxon>
        <taxon>Pseudomonadati</taxon>
        <taxon>Planctomycetota</taxon>
        <taxon>Phycisphaerae</taxon>
        <taxon>Phycisphaerales</taxon>
        <taxon>Phycisphaeraceae</taxon>
        <taxon>Natronomicrosphaera</taxon>
    </lineage>
</organism>
<sequence length="84" mass="9677">MMYSKPLTRPSEKTYENPLQYLTYRQAAALLQVSERKLSTMKRNGEIPHLKLGKSVRFSRAHLEQWLNDQLRGGNGSKTNEGQV</sequence>
<dbReference type="EMBL" id="JBGUBD010000022">
    <property type="protein sequence ID" value="MFA9480440.1"/>
    <property type="molecule type" value="Genomic_DNA"/>
</dbReference>
<feature type="domain" description="Helix-turn-helix" evidence="1">
    <location>
        <begin position="21"/>
        <end position="70"/>
    </location>
</feature>
<dbReference type="RefSeq" id="WP_425347361.1">
    <property type="nucleotide sequence ID" value="NZ_JBGUBD010000022.1"/>
</dbReference>
<keyword evidence="3" id="KW-1185">Reference proteome</keyword>
<dbReference type="InterPro" id="IPR041657">
    <property type="entry name" value="HTH_17"/>
</dbReference>
<protein>
    <submittedName>
        <fullName evidence="2">Helix-turn-helix domain-containing protein</fullName>
    </submittedName>
</protein>
<dbReference type="InterPro" id="IPR009061">
    <property type="entry name" value="DNA-bd_dom_put_sf"/>
</dbReference>
<evidence type="ECO:0000259" key="1">
    <source>
        <dbReference type="Pfam" id="PF12728"/>
    </source>
</evidence>
<evidence type="ECO:0000313" key="3">
    <source>
        <dbReference type="Proteomes" id="UP001575105"/>
    </source>
</evidence>
<gene>
    <name evidence="2" type="ORF">ACERK3_19405</name>
</gene>
<comment type="caution">
    <text evidence="2">The sequence shown here is derived from an EMBL/GenBank/DDBJ whole genome shotgun (WGS) entry which is preliminary data.</text>
</comment>
<name>A0ABV4UA11_9BACT</name>
<evidence type="ECO:0000313" key="2">
    <source>
        <dbReference type="EMBL" id="MFA9480440.1"/>
    </source>
</evidence>
<dbReference type="InterPro" id="IPR010093">
    <property type="entry name" value="SinI_DNA-bd"/>
</dbReference>
<dbReference type="SUPFAM" id="SSF46955">
    <property type="entry name" value="Putative DNA-binding domain"/>
    <property type="match status" value="1"/>
</dbReference>
<reference evidence="2 3" key="1">
    <citation type="submission" date="2024-08" db="EMBL/GenBank/DDBJ databases">
        <title>Whole-genome sequencing of halo(alkali)philic microorganisms from hypersaline lakes.</title>
        <authorList>
            <person name="Sorokin D.Y."/>
            <person name="Merkel A.Y."/>
            <person name="Messina E."/>
            <person name="Yakimov M."/>
        </authorList>
    </citation>
    <scope>NUCLEOTIDE SEQUENCE [LARGE SCALE GENOMIC DNA]</scope>
    <source>
        <strain evidence="2 3">AB-hyl4</strain>
    </source>
</reference>
<dbReference type="Proteomes" id="UP001575105">
    <property type="component" value="Unassembled WGS sequence"/>
</dbReference>